<name>A0A1G6QC73_9PSEU</name>
<accession>A0A1G6QC73</accession>
<dbReference type="Pfam" id="PF10969">
    <property type="entry name" value="DUF2771"/>
    <property type="match status" value="1"/>
</dbReference>
<evidence type="ECO:0000313" key="2">
    <source>
        <dbReference type="Proteomes" id="UP000199494"/>
    </source>
</evidence>
<dbReference type="Proteomes" id="UP000199494">
    <property type="component" value="Unassembled WGS sequence"/>
</dbReference>
<dbReference type="STRING" id="530584.SAMN05421630_104347"/>
<dbReference type="InterPro" id="IPR024495">
    <property type="entry name" value="DUF2771"/>
</dbReference>
<protein>
    <submittedName>
        <fullName evidence="1">Uncharacterized protein</fullName>
    </submittedName>
</protein>
<organism evidence="1 2">
    <name type="scientific">Prauserella marina</name>
    <dbReference type="NCBI Taxonomy" id="530584"/>
    <lineage>
        <taxon>Bacteria</taxon>
        <taxon>Bacillati</taxon>
        <taxon>Actinomycetota</taxon>
        <taxon>Actinomycetes</taxon>
        <taxon>Pseudonocardiales</taxon>
        <taxon>Pseudonocardiaceae</taxon>
        <taxon>Prauserella</taxon>
    </lineage>
</organism>
<sequence length="161" mass="16923">MALLAGGAVTLAGCSAAPPPEITFFADGEAATAVPLMYCDALMRSCEQGGDAATLKVRPGKPVQISVPTAIAETPWLVNVQYVNADGEVQPVKQEVFTTGDRLAYTITPDSPDDQLIVVEIQQLSGAYAANQQDEPLLDESGQPQLVVRGVWSLQIDPVAA</sequence>
<gene>
    <name evidence="1" type="ORF">SAMN05421630_104347</name>
</gene>
<keyword evidence="2" id="KW-1185">Reference proteome</keyword>
<dbReference type="EMBL" id="FMZE01000004">
    <property type="protein sequence ID" value="SDC89908.1"/>
    <property type="molecule type" value="Genomic_DNA"/>
</dbReference>
<reference evidence="1 2" key="1">
    <citation type="submission" date="2016-10" db="EMBL/GenBank/DDBJ databases">
        <authorList>
            <person name="de Groot N.N."/>
        </authorList>
    </citation>
    <scope>NUCLEOTIDE SEQUENCE [LARGE SCALE GENOMIC DNA]</scope>
    <source>
        <strain evidence="1 2">CGMCC 4.5506</strain>
    </source>
</reference>
<dbReference type="AlphaFoldDB" id="A0A1G6QC73"/>
<evidence type="ECO:0000313" key="1">
    <source>
        <dbReference type="EMBL" id="SDC89908.1"/>
    </source>
</evidence>
<proteinExistence type="predicted"/>